<gene>
    <name evidence="2" type="ORF">C1645_820881</name>
</gene>
<dbReference type="EMBL" id="QKYT01000130">
    <property type="protein sequence ID" value="RIA92282.1"/>
    <property type="molecule type" value="Genomic_DNA"/>
</dbReference>
<protein>
    <submittedName>
        <fullName evidence="2">Uncharacterized protein</fullName>
    </submittedName>
</protein>
<proteinExistence type="predicted"/>
<evidence type="ECO:0000256" key="1">
    <source>
        <dbReference type="SAM" id="MobiDB-lite"/>
    </source>
</evidence>
<sequence>MSISNLNSRCNDVHPPLGIPPKKGKDPSYRYKQINDDDISVTSSFKLIDCNANNNNNNITRLARPRDNSPDDMVSPILIPTEDHVLTLMQDIVPLNPINISSTTNKDNSDPPPNLATIILPTSLVLMDTSSSNDSLIKKANFKKKKKSKQDPEARYPPMLMTLTKDNDLPISIPQEILNITFNEIVNKLIDMIIDQLDSTHLSSTLYNPTTDQLSTRYLAPLSSTGVLDKSHSFTASQNSSSQVDSSIHPLSFDTRIAIQRAQVAIKKDPCIKNIKAIKHKREYLKSIKAEESSSNQSQHALSSR</sequence>
<comment type="caution">
    <text evidence="2">The sequence shown here is derived from an EMBL/GenBank/DDBJ whole genome shotgun (WGS) entry which is preliminary data.</text>
</comment>
<dbReference type="Proteomes" id="UP000265703">
    <property type="component" value="Unassembled WGS sequence"/>
</dbReference>
<keyword evidence="3" id="KW-1185">Reference proteome</keyword>
<organism evidence="2 3">
    <name type="scientific">Glomus cerebriforme</name>
    <dbReference type="NCBI Taxonomy" id="658196"/>
    <lineage>
        <taxon>Eukaryota</taxon>
        <taxon>Fungi</taxon>
        <taxon>Fungi incertae sedis</taxon>
        <taxon>Mucoromycota</taxon>
        <taxon>Glomeromycotina</taxon>
        <taxon>Glomeromycetes</taxon>
        <taxon>Glomerales</taxon>
        <taxon>Glomeraceae</taxon>
        <taxon>Glomus</taxon>
    </lineage>
</organism>
<feature type="region of interest" description="Disordered" evidence="1">
    <location>
        <begin position="1"/>
        <end position="28"/>
    </location>
</feature>
<evidence type="ECO:0000313" key="2">
    <source>
        <dbReference type="EMBL" id="RIA92282.1"/>
    </source>
</evidence>
<accession>A0A397T378</accession>
<name>A0A397T378_9GLOM</name>
<dbReference type="AlphaFoldDB" id="A0A397T378"/>
<feature type="compositionally biased region" description="Polar residues" evidence="1">
    <location>
        <begin position="1"/>
        <end position="10"/>
    </location>
</feature>
<evidence type="ECO:0000313" key="3">
    <source>
        <dbReference type="Proteomes" id="UP000265703"/>
    </source>
</evidence>
<reference evidence="2 3" key="1">
    <citation type="submission" date="2018-06" db="EMBL/GenBank/DDBJ databases">
        <title>Comparative genomics reveals the genomic features of Rhizophagus irregularis, R. cerebriforme, R. diaphanum and Gigaspora rosea, and their symbiotic lifestyle signature.</title>
        <authorList>
            <person name="Morin E."/>
            <person name="San Clemente H."/>
            <person name="Chen E.C.H."/>
            <person name="De La Providencia I."/>
            <person name="Hainaut M."/>
            <person name="Kuo A."/>
            <person name="Kohler A."/>
            <person name="Murat C."/>
            <person name="Tang N."/>
            <person name="Roy S."/>
            <person name="Loubradou J."/>
            <person name="Henrissat B."/>
            <person name="Grigoriev I.V."/>
            <person name="Corradi N."/>
            <person name="Roux C."/>
            <person name="Martin F.M."/>
        </authorList>
    </citation>
    <scope>NUCLEOTIDE SEQUENCE [LARGE SCALE GENOMIC DNA]</scope>
    <source>
        <strain evidence="2 3">DAOM 227022</strain>
    </source>
</reference>